<evidence type="ECO:0000313" key="2">
    <source>
        <dbReference type="EMBL" id="CZR55894.1"/>
    </source>
</evidence>
<dbReference type="PANTHER" id="PTHR35910">
    <property type="entry name" value="2EXR DOMAIN-CONTAINING PROTEIN"/>
    <property type="match status" value="1"/>
</dbReference>
<proteinExistence type="predicted"/>
<evidence type="ECO:0000313" key="3">
    <source>
        <dbReference type="Proteomes" id="UP000184330"/>
    </source>
</evidence>
<gene>
    <name evidence="2" type="ORF">PAC_05782</name>
</gene>
<dbReference type="EMBL" id="FJOG01000007">
    <property type="protein sequence ID" value="CZR55894.1"/>
    <property type="molecule type" value="Genomic_DNA"/>
</dbReference>
<dbReference type="AlphaFoldDB" id="A0A1L7WT00"/>
<dbReference type="Pfam" id="PF20150">
    <property type="entry name" value="2EXR"/>
    <property type="match status" value="1"/>
</dbReference>
<feature type="domain" description="2EXR" evidence="1">
    <location>
        <begin position="60"/>
        <end position="156"/>
    </location>
</feature>
<protein>
    <recommendedName>
        <fullName evidence="1">2EXR domain-containing protein</fullName>
    </recommendedName>
</protein>
<evidence type="ECO:0000259" key="1">
    <source>
        <dbReference type="Pfam" id="PF20150"/>
    </source>
</evidence>
<dbReference type="PANTHER" id="PTHR35910:SF1">
    <property type="entry name" value="2EXR DOMAIN-CONTAINING PROTEIN"/>
    <property type="match status" value="1"/>
</dbReference>
<dbReference type="OrthoDB" id="3565000at2759"/>
<organism evidence="2 3">
    <name type="scientific">Phialocephala subalpina</name>
    <dbReference type="NCBI Taxonomy" id="576137"/>
    <lineage>
        <taxon>Eukaryota</taxon>
        <taxon>Fungi</taxon>
        <taxon>Dikarya</taxon>
        <taxon>Ascomycota</taxon>
        <taxon>Pezizomycotina</taxon>
        <taxon>Leotiomycetes</taxon>
        <taxon>Helotiales</taxon>
        <taxon>Mollisiaceae</taxon>
        <taxon>Phialocephala</taxon>
        <taxon>Phialocephala fortinii species complex</taxon>
    </lineage>
</organism>
<sequence>MPPSPLAQERVGRDLAQPDLSSNLSGQLQALSSDAIADENVSVPHAQALENIESQPLTKFHPFKRLPIEIRLKIYRITFSFPRIIELQAGPGRRNVSRRRTYQACPRSRIPPSILGVWSESRIEAMKFYEKRVFKPLSERKDDSPYIWYNPHVDIVVFGGFGRAAFVKLCETGEQIPRLGWHMKGPNPNSDYIIDILRGLPTAAAPQITPDPARPSIGVREIFLVVPSQLYHVEPGQIASNVEFRPATCEGRNRREVIETRETRYIFEKCQRGDRSWHGAPLPLPSNVKDEWAEGRMPDIQFVSLTPSATDNEPTVLDGMSIYDQFHHAVVPLLTSKFYSDFEHAFGCQLIVNAKVDTKGQEIGFFGSKSAVEKAKIGAIEYFRSTLEALRASRTQSIQIHGAALTRIFVD</sequence>
<keyword evidence="3" id="KW-1185">Reference proteome</keyword>
<dbReference type="Proteomes" id="UP000184330">
    <property type="component" value="Unassembled WGS sequence"/>
</dbReference>
<name>A0A1L7WT00_9HELO</name>
<dbReference type="InterPro" id="IPR045518">
    <property type="entry name" value="2EXR"/>
</dbReference>
<accession>A0A1L7WT00</accession>
<reference evidence="2 3" key="1">
    <citation type="submission" date="2016-03" db="EMBL/GenBank/DDBJ databases">
        <authorList>
            <person name="Ploux O."/>
        </authorList>
    </citation>
    <scope>NUCLEOTIDE SEQUENCE [LARGE SCALE GENOMIC DNA]</scope>
    <source>
        <strain evidence="2 3">UAMH 11012</strain>
    </source>
</reference>